<dbReference type="STRING" id="1806892.AZH43_03035"/>
<sequence length="254" mass="29733">MRTLYQFPLSHFCEKARWMLDHKELEYTAHNLMPGVHRAFAQLKTGQNKLPILRDQEQWIADSTQIALYLDDQYPEHSLLRADADLRQQALEIDQLSVELGRHVRRWALSHVLAESEEFLDILIGEKGYLRQFEKYSKPIIKALVSKGYQLESEKVEQSKIAMQEIIEELNRRLIQHGCRYFVGDRLGLADIAVCSMLAPILEIAGTPWEKEHSENLSEDFKAYKAYLMELPLGQYVLRIYQTERNSRVDWRGV</sequence>
<dbReference type="GO" id="GO:0006749">
    <property type="term" value="P:glutathione metabolic process"/>
    <property type="evidence" value="ECO:0007669"/>
    <property type="project" value="TreeGrafter"/>
</dbReference>
<dbReference type="Gene3D" id="1.20.1050.10">
    <property type="match status" value="1"/>
</dbReference>
<dbReference type="GO" id="GO:0016034">
    <property type="term" value="F:maleylacetoacetate isomerase activity"/>
    <property type="evidence" value="ECO:0007669"/>
    <property type="project" value="TreeGrafter"/>
</dbReference>
<dbReference type="InterPro" id="IPR036249">
    <property type="entry name" value="Thioredoxin-like_sf"/>
</dbReference>
<dbReference type="Pfam" id="PF00043">
    <property type="entry name" value="GST_C"/>
    <property type="match status" value="1"/>
</dbReference>
<evidence type="ECO:0000259" key="1">
    <source>
        <dbReference type="PROSITE" id="PS50404"/>
    </source>
</evidence>
<dbReference type="InterPro" id="IPR004045">
    <property type="entry name" value="Glutathione_S-Trfase_N"/>
</dbReference>
<gene>
    <name evidence="2" type="ORF">AZH43_03035</name>
</gene>
<dbReference type="GO" id="GO:0004364">
    <property type="term" value="F:glutathione transferase activity"/>
    <property type="evidence" value="ECO:0007669"/>
    <property type="project" value="TreeGrafter"/>
</dbReference>
<dbReference type="SUPFAM" id="SSF47616">
    <property type="entry name" value="GST C-terminal domain-like"/>
    <property type="match status" value="1"/>
</dbReference>
<dbReference type="SFLD" id="SFLDS00019">
    <property type="entry name" value="Glutathione_Transferase_(cytos"/>
    <property type="match status" value="1"/>
</dbReference>
<dbReference type="RefSeq" id="WP_067670790.1">
    <property type="nucleotide sequence ID" value="NZ_CBCSIK010000011.1"/>
</dbReference>
<dbReference type="InterPro" id="IPR036282">
    <property type="entry name" value="Glutathione-S-Trfase_C_sf"/>
</dbReference>
<dbReference type="InterPro" id="IPR004046">
    <property type="entry name" value="GST_C"/>
</dbReference>
<reference evidence="2 3" key="1">
    <citation type="submission" date="2016-03" db="EMBL/GenBank/DDBJ databases">
        <title>Acinetobacter genomospecies 28 strain ANC 4149.</title>
        <authorList>
            <person name="Radolfova-Krizova L."/>
            <person name="Nemec A."/>
        </authorList>
    </citation>
    <scope>NUCLEOTIDE SEQUENCE [LARGE SCALE GENOMIC DNA]</scope>
    <source>
        <strain evidence="2 3">ANC 4149</strain>
    </source>
</reference>
<feature type="domain" description="GST N-terminal" evidence="1">
    <location>
        <begin position="1"/>
        <end position="78"/>
    </location>
</feature>
<dbReference type="Gene3D" id="3.40.30.10">
    <property type="entry name" value="Glutaredoxin"/>
    <property type="match status" value="1"/>
</dbReference>
<comment type="caution">
    <text evidence="2">The sequence shown here is derived from an EMBL/GenBank/DDBJ whole genome shotgun (WGS) entry which is preliminary data.</text>
</comment>
<keyword evidence="2" id="KW-0808">Transferase</keyword>
<dbReference type="InterPro" id="IPR040079">
    <property type="entry name" value="Glutathione_S-Trfase"/>
</dbReference>
<dbReference type="GO" id="GO:0006559">
    <property type="term" value="P:L-phenylalanine catabolic process"/>
    <property type="evidence" value="ECO:0007669"/>
    <property type="project" value="TreeGrafter"/>
</dbReference>
<evidence type="ECO:0000313" key="2">
    <source>
        <dbReference type="EMBL" id="KYQ71124.1"/>
    </source>
</evidence>
<proteinExistence type="predicted"/>
<dbReference type="PROSITE" id="PS50404">
    <property type="entry name" value="GST_NTER"/>
    <property type="match status" value="1"/>
</dbReference>
<protein>
    <submittedName>
        <fullName evidence="2">Glutathione S-transferase</fullName>
    </submittedName>
</protein>
<name>A0A151XZL1_9GAMM</name>
<dbReference type="PANTHER" id="PTHR42673">
    <property type="entry name" value="MALEYLACETOACETATE ISOMERASE"/>
    <property type="match status" value="1"/>
</dbReference>
<evidence type="ECO:0000313" key="3">
    <source>
        <dbReference type="Proteomes" id="UP000076276"/>
    </source>
</evidence>
<dbReference type="SUPFAM" id="SSF52833">
    <property type="entry name" value="Thioredoxin-like"/>
    <property type="match status" value="1"/>
</dbReference>
<dbReference type="Pfam" id="PF13417">
    <property type="entry name" value="GST_N_3"/>
    <property type="match status" value="1"/>
</dbReference>
<dbReference type="PANTHER" id="PTHR42673:SF4">
    <property type="entry name" value="MALEYLACETOACETATE ISOMERASE"/>
    <property type="match status" value="1"/>
</dbReference>
<dbReference type="AlphaFoldDB" id="A0A151XZL1"/>
<dbReference type="EMBL" id="LUAW01000034">
    <property type="protein sequence ID" value="KYQ71124.1"/>
    <property type="molecule type" value="Genomic_DNA"/>
</dbReference>
<dbReference type="OrthoDB" id="9782992at2"/>
<dbReference type="CDD" id="cd00570">
    <property type="entry name" value="GST_N_family"/>
    <property type="match status" value="1"/>
</dbReference>
<dbReference type="Proteomes" id="UP000076276">
    <property type="component" value="Unassembled WGS sequence"/>
</dbReference>
<keyword evidence="3" id="KW-1185">Reference proteome</keyword>
<organism evidence="2 3">
    <name type="scientific">Acinetobacter pragensis</name>
    <dbReference type="NCBI Taxonomy" id="1806892"/>
    <lineage>
        <taxon>Bacteria</taxon>
        <taxon>Pseudomonadati</taxon>
        <taxon>Pseudomonadota</taxon>
        <taxon>Gammaproteobacteria</taxon>
        <taxon>Moraxellales</taxon>
        <taxon>Moraxellaceae</taxon>
        <taxon>Acinetobacter</taxon>
    </lineage>
</organism>
<accession>A0A151XZL1</accession>